<dbReference type="Proteomes" id="UP000298327">
    <property type="component" value="Unassembled WGS sequence"/>
</dbReference>
<feature type="region of interest" description="Disordered" evidence="1">
    <location>
        <begin position="1"/>
        <end position="51"/>
    </location>
</feature>
<evidence type="ECO:0000313" key="3">
    <source>
        <dbReference type="Proteomes" id="UP000298327"/>
    </source>
</evidence>
<sequence>MSRNTKSSLGFPGPQPQLSQYPAPPPATSSTSRNPQQPQPQPQPQSVPNIDANWRPRNALEALLAPMLGSGPDGVHIFTDDQLDAHLGVTGKPADVRARARQRVDEAANAAIEEANGVLSIWGFKPGANDKVHVIPIPNSELFVRLWDGGLADDGLFLLDFAERGPDGTLKATNSRGRFKLYPQSRPGIPNWPGPLISLEEAFGYKEHEIKEGAEKFSVPEASACILQREHHPPFVFDVPARQRSVLYAGLGPLGRTSTFANP</sequence>
<proteinExistence type="predicted"/>
<reference evidence="2 3" key="1">
    <citation type="submission" date="2019-02" db="EMBL/GenBank/DDBJ databases">
        <title>Genome sequencing of the rare red list fungi Dentipellis fragilis.</title>
        <authorList>
            <person name="Buettner E."/>
            <person name="Kellner H."/>
        </authorList>
    </citation>
    <scope>NUCLEOTIDE SEQUENCE [LARGE SCALE GENOMIC DNA]</scope>
    <source>
        <strain evidence="2 3">DSM 105465</strain>
    </source>
</reference>
<keyword evidence="3" id="KW-1185">Reference proteome</keyword>
<comment type="caution">
    <text evidence="2">The sequence shown here is derived from an EMBL/GenBank/DDBJ whole genome shotgun (WGS) entry which is preliminary data.</text>
</comment>
<gene>
    <name evidence="2" type="ORF">EVG20_g4026</name>
</gene>
<organism evidence="2 3">
    <name type="scientific">Dentipellis fragilis</name>
    <dbReference type="NCBI Taxonomy" id="205917"/>
    <lineage>
        <taxon>Eukaryota</taxon>
        <taxon>Fungi</taxon>
        <taxon>Dikarya</taxon>
        <taxon>Basidiomycota</taxon>
        <taxon>Agaricomycotina</taxon>
        <taxon>Agaricomycetes</taxon>
        <taxon>Russulales</taxon>
        <taxon>Hericiaceae</taxon>
        <taxon>Dentipellis</taxon>
    </lineage>
</organism>
<dbReference type="AlphaFoldDB" id="A0A4Y9YXV9"/>
<dbReference type="EMBL" id="SEOQ01000197">
    <property type="protein sequence ID" value="TFY67195.1"/>
    <property type="molecule type" value="Genomic_DNA"/>
</dbReference>
<name>A0A4Y9YXV9_9AGAM</name>
<accession>A0A4Y9YXV9</accession>
<protein>
    <submittedName>
        <fullName evidence="2">Uncharacterized protein</fullName>
    </submittedName>
</protein>
<evidence type="ECO:0000313" key="2">
    <source>
        <dbReference type="EMBL" id="TFY67195.1"/>
    </source>
</evidence>
<evidence type="ECO:0000256" key="1">
    <source>
        <dbReference type="SAM" id="MobiDB-lite"/>
    </source>
</evidence>